<gene>
    <name evidence="3" type="ORF">SYNPS1DRAFT_28477</name>
</gene>
<feature type="region of interest" description="Disordered" evidence="1">
    <location>
        <begin position="153"/>
        <end position="175"/>
    </location>
</feature>
<reference evidence="4" key="1">
    <citation type="journal article" date="2018" name="Nat. Microbiol.">
        <title>Leveraging single-cell genomics to expand the fungal tree of life.</title>
        <authorList>
            <person name="Ahrendt S.R."/>
            <person name="Quandt C.A."/>
            <person name="Ciobanu D."/>
            <person name="Clum A."/>
            <person name="Salamov A."/>
            <person name="Andreopoulos B."/>
            <person name="Cheng J.F."/>
            <person name="Woyke T."/>
            <person name="Pelin A."/>
            <person name="Henrissat B."/>
            <person name="Reynolds N.K."/>
            <person name="Benny G.L."/>
            <person name="Smith M.E."/>
            <person name="James T.Y."/>
            <person name="Grigoriev I.V."/>
        </authorList>
    </citation>
    <scope>NUCLEOTIDE SEQUENCE [LARGE SCALE GENOMIC DNA]</scope>
    <source>
        <strain evidence="4">Benny S71-1</strain>
    </source>
</reference>
<evidence type="ECO:0000313" key="4">
    <source>
        <dbReference type="Proteomes" id="UP000278143"/>
    </source>
</evidence>
<organism evidence="3 4">
    <name type="scientific">Syncephalis pseudoplumigaleata</name>
    <dbReference type="NCBI Taxonomy" id="1712513"/>
    <lineage>
        <taxon>Eukaryota</taxon>
        <taxon>Fungi</taxon>
        <taxon>Fungi incertae sedis</taxon>
        <taxon>Zoopagomycota</taxon>
        <taxon>Zoopagomycotina</taxon>
        <taxon>Zoopagomycetes</taxon>
        <taxon>Zoopagales</taxon>
        <taxon>Piptocephalidaceae</taxon>
        <taxon>Syncephalis</taxon>
    </lineage>
</organism>
<feature type="region of interest" description="Disordered" evidence="1">
    <location>
        <begin position="224"/>
        <end position="245"/>
    </location>
</feature>
<dbReference type="OrthoDB" id="5560684at2759"/>
<dbReference type="AlphaFoldDB" id="A0A4P9Z2U5"/>
<accession>A0A4P9Z2U5</accession>
<dbReference type="InterPro" id="IPR001810">
    <property type="entry name" value="F-box_dom"/>
</dbReference>
<evidence type="ECO:0000256" key="1">
    <source>
        <dbReference type="SAM" id="MobiDB-lite"/>
    </source>
</evidence>
<protein>
    <recommendedName>
        <fullName evidence="2">F-box domain-containing protein</fullName>
    </recommendedName>
</protein>
<feature type="region of interest" description="Disordered" evidence="1">
    <location>
        <begin position="742"/>
        <end position="763"/>
    </location>
</feature>
<dbReference type="Proteomes" id="UP000278143">
    <property type="component" value="Unassembled WGS sequence"/>
</dbReference>
<feature type="compositionally biased region" description="Basic residues" evidence="1">
    <location>
        <begin position="754"/>
        <end position="763"/>
    </location>
</feature>
<sequence length="763" mass="83748">MSPDVVPWTKPVRNPARKSILARYGHGDKAPVKAASGHRHQRSIEKLNSPLGIPDTVLQRIIAYISPDDLRTAVRLAACSRQLHRAVMADPGFGRRLYRAAYLLGAHEERDWLRWWLKDSVTSLANVNAMEVSWQQVFLSRRQLEVAWRSGGLPEERTATSMKTMPPPPPETAPLRPRLREVILPVERGERVNILASGAAGTILRVAREGRVIVVEHRSNASPRSYELSDKGMQGIPGVLTTPPPRVLRGRGARRFGLGAARIPGVADARINDRFVVLLVADSIAAAVTDGASLPVPSGAGSMFVTPRHTLCVWKTGHQHMAYRVDGFDASRLTELRGRWLVTPRSTHGSNSAASTGSLGSPLSAGAHNGYTVYDLARNAMEVGNFGSSFGHGCVQASDDRSLLVYACGVVGHRQQMLWEQWSVRSRNSTNNDPSPMKHNGKRRVSRTGMLPIEGVDRDTLRVYSVDADSVLVVYTQSKDAAGATVAHNQRRSRVALHSTRYNTLVWDRELARHRDLHSVEVFSEAGIAQFFLHPDADIGGSLSAANAASVDIDSLAPPRCLALSLATGLPSYQCHWPWASTRPSHVLGSIAVVSNEEGRRCLIDVATGHALRWLWPSEWEEPMPVEASKTTTTTTAGSPKTRTQHLCAPTPPTHAPHSRTMSPRLSPLIAPQTAQSPQLTALDAALRSGSPLNSLVIPSTTQLFNRMHVRDDELCVTPTFTGRIDRYGGRYLVLDYTRRPPRNQAREEATAPLRKRAVSFRE</sequence>
<name>A0A4P9Z2U5_9FUNG</name>
<feature type="region of interest" description="Disordered" evidence="1">
    <location>
        <begin position="630"/>
        <end position="662"/>
    </location>
</feature>
<dbReference type="PROSITE" id="PS50181">
    <property type="entry name" value="FBOX"/>
    <property type="match status" value="1"/>
</dbReference>
<dbReference type="EMBL" id="KZ989613">
    <property type="protein sequence ID" value="RKP25800.1"/>
    <property type="molecule type" value="Genomic_DNA"/>
</dbReference>
<evidence type="ECO:0000313" key="3">
    <source>
        <dbReference type="EMBL" id="RKP25800.1"/>
    </source>
</evidence>
<feature type="domain" description="F-box" evidence="2">
    <location>
        <begin position="47"/>
        <end position="101"/>
    </location>
</feature>
<keyword evidence="4" id="KW-1185">Reference proteome</keyword>
<proteinExistence type="predicted"/>
<evidence type="ECO:0000259" key="2">
    <source>
        <dbReference type="PROSITE" id="PS50181"/>
    </source>
</evidence>